<dbReference type="InterPro" id="IPR044974">
    <property type="entry name" value="Disease_R_plants"/>
</dbReference>
<keyword evidence="4" id="KW-0433">Leucine-rich repeat</keyword>
<feature type="domain" description="TIR" evidence="11">
    <location>
        <begin position="18"/>
        <end position="183"/>
    </location>
</feature>
<dbReference type="SUPFAM" id="SSF52200">
    <property type="entry name" value="Toll/Interleukin receptor TIR domain"/>
    <property type="match status" value="1"/>
</dbReference>
<dbReference type="Proteomes" id="UP000288805">
    <property type="component" value="Unassembled WGS sequence"/>
</dbReference>
<dbReference type="PANTHER" id="PTHR11017">
    <property type="entry name" value="LEUCINE-RICH REPEAT-CONTAINING PROTEIN"/>
    <property type="match status" value="1"/>
</dbReference>
<reference evidence="12 13" key="1">
    <citation type="journal article" date="2018" name="PLoS Genet.">
        <title>Population sequencing reveals clonal diversity and ancestral inbreeding in the grapevine cultivar Chardonnay.</title>
        <authorList>
            <person name="Roach M.J."/>
            <person name="Johnson D.L."/>
            <person name="Bohlmann J."/>
            <person name="van Vuuren H.J."/>
            <person name="Jones S.J."/>
            <person name="Pretorius I.S."/>
            <person name="Schmidt S.A."/>
            <person name="Borneman A.R."/>
        </authorList>
    </citation>
    <scope>NUCLEOTIDE SEQUENCE [LARGE SCALE GENOMIC DNA]</scope>
    <source>
        <strain evidence="13">cv. Chardonnay</strain>
        <tissue evidence="12">Leaf</tissue>
    </source>
</reference>
<evidence type="ECO:0000256" key="1">
    <source>
        <dbReference type="ARBA" id="ARBA00004123"/>
    </source>
</evidence>
<dbReference type="Gene3D" id="1.10.8.430">
    <property type="entry name" value="Helical domain of apoptotic protease-activating factors"/>
    <property type="match status" value="1"/>
</dbReference>
<keyword evidence="5" id="KW-0677">Repeat</keyword>
<keyword evidence="8" id="KW-0539">Nucleus</keyword>
<dbReference type="InterPro" id="IPR027417">
    <property type="entry name" value="P-loop_NTPase"/>
</dbReference>
<dbReference type="FunFam" id="3.40.50.10140:FF:000007">
    <property type="entry name" value="Disease resistance protein (TIR-NBS-LRR class)"/>
    <property type="match status" value="1"/>
</dbReference>
<dbReference type="InterPro" id="IPR003591">
    <property type="entry name" value="Leu-rich_rpt_typical-subtyp"/>
</dbReference>
<dbReference type="GO" id="GO:0005737">
    <property type="term" value="C:cytoplasm"/>
    <property type="evidence" value="ECO:0007669"/>
    <property type="project" value="UniProtKB-SubCell"/>
</dbReference>
<comment type="caution">
    <text evidence="12">The sequence shown here is derived from an EMBL/GenBank/DDBJ whole genome shotgun (WGS) entry which is preliminary data.</text>
</comment>
<dbReference type="InterPro" id="IPR032675">
    <property type="entry name" value="LRR_dom_sf"/>
</dbReference>
<dbReference type="Gene3D" id="3.80.10.10">
    <property type="entry name" value="Ribonuclease Inhibitor"/>
    <property type="match status" value="3"/>
</dbReference>
<evidence type="ECO:0000313" key="12">
    <source>
        <dbReference type="EMBL" id="RVX07025.1"/>
    </source>
</evidence>
<organism evidence="12 13">
    <name type="scientific">Vitis vinifera</name>
    <name type="common">Grape</name>
    <dbReference type="NCBI Taxonomy" id="29760"/>
    <lineage>
        <taxon>Eukaryota</taxon>
        <taxon>Viridiplantae</taxon>
        <taxon>Streptophyta</taxon>
        <taxon>Embryophyta</taxon>
        <taxon>Tracheophyta</taxon>
        <taxon>Spermatophyta</taxon>
        <taxon>Magnoliopsida</taxon>
        <taxon>eudicotyledons</taxon>
        <taxon>Gunneridae</taxon>
        <taxon>Pentapetalae</taxon>
        <taxon>rosids</taxon>
        <taxon>Vitales</taxon>
        <taxon>Vitaceae</taxon>
        <taxon>Viteae</taxon>
        <taxon>Vitis</taxon>
    </lineage>
</organism>
<dbReference type="GO" id="GO:0005634">
    <property type="term" value="C:nucleus"/>
    <property type="evidence" value="ECO:0007669"/>
    <property type="project" value="UniProtKB-SubCell"/>
</dbReference>
<dbReference type="EMBL" id="QGNW01000048">
    <property type="protein sequence ID" value="RVX07025.1"/>
    <property type="molecule type" value="Genomic_DNA"/>
</dbReference>
<dbReference type="FunFam" id="3.80.10.10:FF:000386">
    <property type="entry name" value="Disease resistance protein RPS4"/>
    <property type="match status" value="1"/>
</dbReference>
<name>A0A438JDJ0_VITVI</name>
<dbReference type="GO" id="GO:0043068">
    <property type="term" value="P:positive regulation of programmed cell death"/>
    <property type="evidence" value="ECO:0007669"/>
    <property type="project" value="UniProtKB-ARBA"/>
</dbReference>
<dbReference type="InterPro" id="IPR000157">
    <property type="entry name" value="TIR_dom"/>
</dbReference>
<dbReference type="SMART" id="SM00255">
    <property type="entry name" value="TIR"/>
    <property type="match status" value="1"/>
</dbReference>
<evidence type="ECO:0000256" key="3">
    <source>
        <dbReference type="ARBA" id="ARBA00022490"/>
    </source>
</evidence>
<dbReference type="PANTHER" id="PTHR11017:SF570">
    <property type="entry name" value="DISEASE RESISTANCE PROTEIN (TIR-NBS CLASS)-RELATED"/>
    <property type="match status" value="1"/>
</dbReference>
<dbReference type="InterPro" id="IPR035897">
    <property type="entry name" value="Toll_tir_struct_dom_sf"/>
</dbReference>
<evidence type="ECO:0000256" key="2">
    <source>
        <dbReference type="ARBA" id="ARBA00004496"/>
    </source>
</evidence>
<keyword evidence="3" id="KW-0963">Cytoplasm</keyword>
<evidence type="ECO:0000256" key="5">
    <source>
        <dbReference type="ARBA" id="ARBA00022737"/>
    </source>
</evidence>
<evidence type="ECO:0000256" key="6">
    <source>
        <dbReference type="ARBA" id="ARBA00022821"/>
    </source>
</evidence>
<evidence type="ECO:0000256" key="9">
    <source>
        <dbReference type="ARBA" id="ARBA00061488"/>
    </source>
</evidence>
<sequence>MASICNLISSSSTSVLRWNYDVFLSFRGEDTRYKFTDHLYAALRNRSIRTFRDDKLKRGEEIAPELLKVIEKSRLSIVVFSENYASSRWCLDELVKIMECRQKIRQMVVPIFYHVDPSDLRQQKGSFGKAFASYERHGRDSKEKIQRWRAALTEASNLSGWRLFEGYESEHIKKIIENIFNTLNCKQFDVGSKLVGMDSRVKEISLRLHLELDDVRIIGICGTGGIDQLESLVGNHDWLGKGSRVIITTRNKHLLTVQRVDELYEVEKLNFEDGLPLASKILGSHLIDKTRPQWESELQKLKREPDKKIYNLLKRSFHGKRTKDLSDKCLITILDNRITMHDLIQQMGWEIVREKFPNEPSRWSRLWDSEDIERAFATSEAMKKTEAIFLDLSRSKQMQFNTKVFAKMKKLRLLKVYWRKHYGFMRKDYKLILPKNFEFPSHELRYLYWEGYSLKYLPSNFKGENLVEIKLLNSNIRQLWQGNKRLGKLKVLDLSGSKQLIEIPNFSNISNLEQLILNNCRSLDKIDSSIEVLKNLNVLELIWCKKLTSLPSSMQYLDSLESLDLYGCSNLEEFPEIRWSCRKGLKDIYLDSTPIKELPFSIDDLTLVRILSMGDCKNLRSLPGSIFSLKSLQRLYLDGCSNLETFPEITEDMANLEYLGLSETAIKELPSTIQHLKQLKSLRVGGCSRLEKFPKNLESLKDSLRRLDLSNSNLMDGGIPNDVWCLSLLEILTLRRNNFRHIPAGITQLRKLTYLMISHCKMLEGIPELPLSLKRIEAYGCTSLGTLSSSSSPLWSSLLQWFKSAKFQDQEAQPKCAGSVIPGSSGIPEWVLHQEMEREVRIELPMNWYKDNHFLGFVFFCLFQDNGTDPCLTYDLRFHDDKDSYEVVHRCGFGCQCDYYRNINSGASDELWVTYYPKISIPGKYHSNQFKHIQASFSARTVSDIKSCGIHLIYSQDHQQRNTPLLDSLGTQADDLPDNFQDNTESVAEDTNGNVKRRRTNPSRGHPIKE</sequence>
<comment type="subcellular location">
    <subcellularLocation>
        <location evidence="2">Cytoplasm</location>
    </subcellularLocation>
    <subcellularLocation>
        <location evidence="1">Nucleus</location>
    </subcellularLocation>
</comment>
<keyword evidence="7" id="KW-0520">NAD</keyword>
<gene>
    <name evidence="12" type="primary">DSC1_55</name>
    <name evidence="12" type="ORF">CK203_030450</name>
</gene>
<dbReference type="GO" id="GO:0050832">
    <property type="term" value="P:defense response to fungus"/>
    <property type="evidence" value="ECO:0007669"/>
    <property type="project" value="UniProtKB-ARBA"/>
</dbReference>
<evidence type="ECO:0000259" key="11">
    <source>
        <dbReference type="PROSITE" id="PS50104"/>
    </source>
</evidence>
<dbReference type="Pfam" id="PF23282">
    <property type="entry name" value="WHD_ROQ1"/>
    <property type="match status" value="1"/>
</dbReference>
<dbReference type="InterPro" id="IPR058546">
    <property type="entry name" value="RPS4B/Roq1-like_LRR"/>
</dbReference>
<protein>
    <submittedName>
        <fullName evidence="12">Disease resistance-like protein DSC1</fullName>
    </submittedName>
</protein>
<evidence type="ECO:0000256" key="7">
    <source>
        <dbReference type="ARBA" id="ARBA00023027"/>
    </source>
</evidence>
<dbReference type="AlphaFoldDB" id="A0A438JDJ0"/>
<dbReference type="InterPro" id="IPR042197">
    <property type="entry name" value="Apaf_helical"/>
</dbReference>
<dbReference type="SUPFAM" id="SSF52540">
    <property type="entry name" value="P-loop containing nucleoside triphosphate hydrolases"/>
    <property type="match status" value="1"/>
</dbReference>
<evidence type="ECO:0000256" key="10">
    <source>
        <dbReference type="SAM" id="MobiDB-lite"/>
    </source>
</evidence>
<dbReference type="InterPro" id="IPR045344">
    <property type="entry name" value="C-JID"/>
</dbReference>
<evidence type="ECO:0000256" key="8">
    <source>
        <dbReference type="ARBA" id="ARBA00023242"/>
    </source>
</evidence>
<dbReference type="GO" id="GO:0007165">
    <property type="term" value="P:signal transduction"/>
    <property type="evidence" value="ECO:0007669"/>
    <property type="project" value="InterPro"/>
</dbReference>
<dbReference type="Pfam" id="PF01582">
    <property type="entry name" value="TIR"/>
    <property type="match status" value="1"/>
</dbReference>
<dbReference type="PROSITE" id="PS50104">
    <property type="entry name" value="TIR"/>
    <property type="match status" value="1"/>
</dbReference>
<proteinExistence type="inferred from homology"/>
<dbReference type="Pfam" id="PF20160">
    <property type="entry name" value="C-JID"/>
    <property type="match status" value="1"/>
</dbReference>
<comment type="similarity">
    <text evidence="9">Belongs to the disease resistance TIR-NB-LRR family.</text>
</comment>
<dbReference type="Pfam" id="PF23286">
    <property type="entry name" value="LRR_13"/>
    <property type="match status" value="2"/>
</dbReference>
<accession>A0A438JDJ0</accession>
<keyword evidence="6" id="KW-0611">Plant defense</keyword>
<dbReference type="Gene3D" id="3.40.50.10140">
    <property type="entry name" value="Toll/interleukin-1 receptor homology (TIR) domain"/>
    <property type="match status" value="1"/>
</dbReference>
<evidence type="ECO:0000256" key="4">
    <source>
        <dbReference type="ARBA" id="ARBA00022614"/>
    </source>
</evidence>
<evidence type="ECO:0000313" key="13">
    <source>
        <dbReference type="Proteomes" id="UP000288805"/>
    </source>
</evidence>
<dbReference type="InterPro" id="IPR058192">
    <property type="entry name" value="WHD_ROQ1-like"/>
</dbReference>
<dbReference type="SMART" id="SM00369">
    <property type="entry name" value="LRR_TYP"/>
    <property type="match status" value="2"/>
</dbReference>
<dbReference type="SUPFAM" id="SSF52058">
    <property type="entry name" value="L domain-like"/>
    <property type="match status" value="2"/>
</dbReference>
<feature type="region of interest" description="Disordered" evidence="10">
    <location>
        <begin position="965"/>
        <end position="1010"/>
    </location>
</feature>
<feature type="compositionally biased region" description="Polar residues" evidence="10">
    <location>
        <begin position="980"/>
        <end position="994"/>
    </location>
</feature>